<accession>A0A8T1Q2U8</accession>
<dbReference type="GO" id="GO:0006465">
    <property type="term" value="P:signal peptide processing"/>
    <property type="evidence" value="ECO:0007669"/>
    <property type="project" value="InterPro"/>
</dbReference>
<dbReference type="AlphaFoldDB" id="A0A8T1Q2U8"/>
<comment type="caution">
    <text evidence="8">The sequence shown here is derived from an EMBL/GenBank/DDBJ whole genome shotgun (WGS) entry which is preliminary data.</text>
</comment>
<dbReference type="PANTHER" id="PTHR38354:SF2">
    <property type="entry name" value="SIGNAL PEPTIDASE COMPLEX-LIKE PROTEIN DTM1"/>
    <property type="match status" value="1"/>
</dbReference>
<evidence type="ECO:0000256" key="7">
    <source>
        <dbReference type="SAM" id="Phobius"/>
    </source>
</evidence>
<keyword evidence="5 7" id="KW-1133">Transmembrane helix</keyword>
<keyword evidence="9" id="KW-1185">Reference proteome</keyword>
<sequence length="109" mass="12233">MANVAALRYSLVCLAAILVVVGVTTQSFKKTMATYLVGVLGIAGVLLPDWAYFDRDFSRWTSPVTAQERASHVALRSGSTRFRIYPLRTAIYTTVYCLALYKWWIFVSS</sequence>
<dbReference type="GO" id="GO:0005787">
    <property type="term" value="C:signal peptidase complex"/>
    <property type="evidence" value="ECO:0007669"/>
    <property type="project" value="InterPro"/>
</dbReference>
<comment type="similarity">
    <text evidence="2">Belongs to the SPCS1 family.</text>
</comment>
<name>A0A8T1Q2U8_CARIL</name>
<evidence type="ECO:0000256" key="3">
    <source>
        <dbReference type="ARBA" id="ARBA00022692"/>
    </source>
</evidence>
<evidence type="ECO:0000313" key="8">
    <source>
        <dbReference type="EMBL" id="KAG6648958.1"/>
    </source>
</evidence>
<dbReference type="EMBL" id="CM031815">
    <property type="protein sequence ID" value="KAG6648958.1"/>
    <property type="molecule type" value="Genomic_DNA"/>
</dbReference>
<reference evidence="8" key="1">
    <citation type="submission" date="2020-12" db="EMBL/GenBank/DDBJ databases">
        <title>WGS assembly of Carya illinoinensis cv. Pawnee.</title>
        <authorList>
            <person name="Platts A."/>
            <person name="Shu S."/>
            <person name="Wright S."/>
            <person name="Barry K."/>
            <person name="Edger P."/>
            <person name="Pires J.C."/>
            <person name="Schmutz J."/>
        </authorList>
    </citation>
    <scope>NUCLEOTIDE SEQUENCE</scope>
    <source>
        <tissue evidence="8">Leaf</tissue>
    </source>
</reference>
<gene>
    <name evidence="8" type="ORF">CIPAW_07G179800</name>
</gene>
<organism evidence="8 9">
    <name type="scientific">Carya illinoinensis</name>
    <name type="common">Pecan</name>
    <dbReference type="NCBI Taxonomy" id="32201"/>
    <lineage>
        <taxon>Eukaryota</taxon>
        <taxon>Viridiplantae</taxon>
        <taxon>Streptophyta</taxon>
        <taxon>Embryophyta</taxon>
        <taxon>Tracheophyta</taxon>
        <taxon>Spermatophyta</taxon>
        <taxon>Magnoliopsida</taxon>
        <taxon>eudicotyledons</taxon>
        <taxon>Gunneridae</taxon>
        <taxon>Pentapetalae</taxon>
        <taxon>rosids</taxon>
        <taxon>fabids</taxon>
        <taxon>Fagales</taxon>
        <taxon>Juglandaceae</taxon>
        <taxon>Carya</taxon>
    </lineage>
</organism>
<dbReference type="Pfam" id="PF06645">
    <property type="entry name" value="SPC12"/>
    <property type="match status" value="1"/>
</dbReference>
<dbReference type="PANTHER" id="PTHR38354">
    <property type="entry name" value="SIGNAL PEPTIDASE COMPLEX-LIKE PROTEIN DTM1"/>
    <property type="match status" value="1"/>
</dbReference>
<feature type="transmembrane region" description="Helical" evidence="7">
    <location>
        <begin position="85"/>
        <end position="106"/>
    </location>
</feature>
<evidence type="ECO:0000256" key="2">
    <source>
        <dbReference type="ARBA" id="ARBA00005245"/>
    </source>
</evidence>
<comment type="subcellular location">
    <subcellularLocation>
        <location evidence="1">Endoplasmic reticulum membrane</location>
        <topology evidence="1">Multi-pass membrane protein</topology>
    </subcellularLocation>
</comment>
<dbReference type="InterPro" id="IPR009542">
    <property type="entry name" value="Spc1/SPCS1"/>
</dbReference>
<feature type="transmembrane region" description="Helical" evidence="7">
    <location>
        <begin position="35"/>
        <end position="53"/>
    </location>
</feature>
<evidence type="ECO:0000256" key="6">
    <source>
        <dbReference type="ARBA" id="ARBA00023136"/>
    </source>
</evidence>
<evidence type="ECO:0000256" key="1">
    <source>
        <dbReference type="ARBA" id="ARBA00004477"/>
    </source>
</evidence>
<evidence type="ECO:0000313" key="9">
    <source>
        <dbReference type="Proteomes" id="UP000811609"/>
    </source>
</evidence>
<protein>
    <recommendedName>
        <fullName evidence="10">Signal peptidase complex-like protein DTM1</fullName>
    </recommendedName>
</protein>
<proteinExistence type="inferred from homology"/>
<dbReference type="GO" id="GO:0048658">
    <property type="term" value="P:anther wall tapetum development"/>
    <property type="evidence" value="ECO:0007669"/>
    <property type="project" value="InterPro"/>
</dbReference>
<dbReference type="Proteomes" id="UP000811609">
    <property type="component" value="Chromosome 7"/>
</dbReference>
<evidence type="ECO:0000256" key="5">
    <source>
        <dbReference type="ARBA" id="ARBA00022989"/>
    </source>
</evidence>
<evidence type="ECO:0000256" key="4">
    <source>
        <dbReference type="ARBA" id="ARBA00022824"/>
    </source>
</evidence>
<dbReference type="InterPro" id="IPR039955">
    <property type="entry name" value="DTM1"/>
</dbReference>
<evidence type="ECO:0008006" key="10">
    <source>
        <dbReference type="Google" id="ProtNLM"/>
    </source>
</evidence>
<keyword evidence="3 7" id="KW-0812">Transmembrane</keyword>
<keyword evidence="6 7" id="KW-0472">Membrane</keyword>
<keyword evidence="4" id="KW-0256">Endoplasmic reticulum</keyword>